<dbReference type="EMBL" id="JEMB01000834">
    <property type="protein sequence ID" value="KYF93204.1"/>
    <property type="molecule type" value="Genomic_DNA"/>
</dbReference>
<evidence type="ECO:0000313" key="1">
    <source>
        <dbReference type="EMBL" id="KYF93204.1"/>
    </source>
</evidence>
<gene>
    <name evidence="1" type="ORF">BE17_48625</name>
</gene>
<name>A0A150SL75_SORCE</name>
<protein>
    <submittedName>
        <fullName evidence="1">Uncharacterized protein</fullName>
    </submittedName>
</protein>
<proteinExistence type="predicted"/>
<dbReference type="AlphaFoldDB" id="A0A150SL75"/>
<organism evidence="1 2">
    <name type="scientific">Sorangium cellulosum</name>
    <name type="common">Polyangium cellulosum</name>
    <dbReference type="NCBI Taxonomy" id="56"/>
    <lineage>
        <taxon>Bacteria</taxon>
        <taxon>Pseudomonadati</taxon>
        <taxon>Myxococcota</taxon>
        <taxon>Polyangia</taxon>
        <taxon>Polyangiales</taxon>
        <taxon>Polyangiaceae</taxon>
        <taxon>Sorangium</taxon>
    </lineage>
</organism>
<reference evidence="1 2" key="1">
    <citation type="submission" date="2014-02" db="EMBL/GenBank/DDBJ databases">
        <title>The small core and large imbalanced accessory genome model reveals a collaborative survival strategy of Sorangium cellulosum strains in nature.</title>
        <authorList>
            <person name="Han K."/>
            <person name="Peng R."/>
            <person name="Blom J."/>
            <person name="Li Y.-Z."/>
        </authorList>
    </citation>
    <scope>NUCLEOTIDE SEQUENCE [LARGE SCALE GENOMIC DNA]</scope>
    <source>
        <strain evidence="1 2">So0011-07</strain>
    </source>
</reference>
<accession>A0A150SL75</accession>
<sequence length="105" mass="11453">MKKACVSSSAIPSWWSTQPSRVTLMLKVKSPMRRVQAIRSWRWNGRPSQNVTLRMCTRSEGVASARGRICGGSGAVAIGGSAVSAAPASRYLARAMTMRTWLGRR</sequence>
<evidence type="ECO:0000313" key="2">
    <source>
        <dbReference type="Proteomes" id="UP000075635"/>
    </source>
</evidence>
<dbReference type="Proteomes" id="UP000075635">
    <property type="component" value="Unassembled WGS sequence"/>
</dbReference>
<comment type="caution">
    <text evidence="1">The sequence shown here is derived from an EMBL/GenBank/DDBJ whole genome shotgun (WGS) entry which is preliminary data.</text>
</comment>